<dbReference type="AlphaFoldDB" id="A0A8J3JNS7"/>
<accession>A0A8J3JNS7</accession>
<dbReference type="SUPFAM" id="SSF54593">
    <property type="entry name" value="Glyoxalase/Bleomycin resistance protein/Dihydroxybiphenyl dioxygenase"/>
    <property type="match status" value="2"/>
</dbReference>
<dbReference type="InterPro" id="IPR041581">
    <property type="entry name" value="Glyoxalase_6"/>
</dbReference>
<proteinExistence type="predicted"/>
<comment type="caution">
    <text evidence="2">The sequence shown here is derived from an EMBL/GenBank/DDBJ whole genome shotgun (WGS) entry which is preliminary data.</text>
</comment>
<organism evidence="2 3">
    <name type="scientific">Catellatospora bangladeshensis</name>
    <dbReference type="NCBI Taxonomy" id="310355"/>
    <lineage>
        <taxon>Bacteria</taxon>
        <taxon>Bacillati</taxon>
        <taxon>Actinomycetota</taxon>
        <taxon>Actinomycetes</taxon>
        <taxon>Micromonosporales</taxon>
        <taxon>Micromonosporaceae</taxon>
        <taxon>Catellatospora</taxon>
    </lineage>
</organism>
<name>A0A8J3JNS7_9ACTN</name>
<dbReference type="EMBL" id="BONF01000032">
    <property type="protein sequence ID" value="GIF83963.1"/>
    <property type="molecule type" value="Genomic_DNA"/>
</dbReference>
<dbReference type="RefSeq" id="WP_203751494.1">
    <property type="nucleotide sequence ID" value="NZ_BONF01000032.1"/>
</dbReference>
<dbReference type="PANTHER" id="PTHR35908:SF1">
    <property type="entry name" value="CONSERVED PROTEIN"/>
    <property type="match status" value="1"/>
</dbReference>
<feature type="domain" description="VOC" evidence="1">
    <location>
        <begin position="123"/>
        <end position="235"/>
    </location>
</feature>
<dbReference type="PROSITE" id="PS51819">
    <property type="entry name" value="VOC"/>
    <property type="match status" value="2"/>
</dbReference>
<protein>
    <recommendedName>
        <fullName evidence="1">VOC domain-containing protein</fullName>
    </recommendedName>
</protein>
<keyword evidence="3" id="KW-1185">Reference proteome</keyword>
<dbReference type="CDD" id="cd06587">
    <property type="entry name" value="VOC"/>
    <property type="match status" value="2"/>
</dbReference>
<dbReference type="Proteomes" id="UP000601223">
    <property type="component" value="Unassembled WGS sequence"/>
</dbReference>
<feature type="domain" description="VOC" evidence="1">
    <location>
        <begin position="4"/>
        <end position="117"/>
    </location>
</feature>
<reference evidence="2 3" key="1">
    <citation type="submission" date="2021-01" db="EMBL/GenBank/DDBJ databases">
        <title>Whole genome shotgun sequence of Catellatospora bangladeshensis NBRC 107357.</title>
        <authorList>
            <person name="Komaki H."/>
            <person name="Tamura T."/>
        </authorList>
    </citation>
    <scope>NUCLEOTIDE SEQUENCE [LARGE SCALE GENOMIC DNA]</scope>
    <source>
        <strain evidence="2 3">NBRC 107357</strain>
    </source>
</reference>
<gene>
    <name evidence="2" type="ORF">Cba03nite_53120</name>
</gene>
<dbReference type="Pfam" id="PF18029">
    <property type="entry name" value="Glyoxalase_6"/>
    <property type="match status" value="2"/>
</dbReference>
<dbReference type="Gene3D" id="3.10.180.10">
    <property type="entry name" value="2,3-Dihydroxybiphenyl 1,2-Dioxygenase, domain 1"/>
    <property type="match status" value="2"/>
</dbReference>
<evidence type="ECO:0000313" key="3">
    <source>
        <dbReference type="Proteomes" id="UP000601223"/>
    </source>
</evidence>
<dbReference type="InterPro" id="IPR029068">
    <property type="entry name" value="Glyas_Bleomycin-R_OHBP_Dase"/>
</dbReference>
<dbReference type="PANTHER" id="PTHR35908">
    <property type="entry name" value="HYPOTHETICAL FUSION PROTEIN"/>
    <property type="match status" value="1"/>
</dbReference>
<evidence type="ECO:0000259" key="1">
    <source>
        <dbReference type="PROSITE" id="PS51819"/>
    </source>
</evidence>
<sequence length="235" mass="25610">MIGELKTVVLDTPDLKGLAGFYAELAGLVEHYADDEWILLKTADGTRIGFQRADDHVPPRWPDPAYPQQMHLDLRVPDMAAAVERAVELGATRLPGGGDTFTVLADPAGHPFCLCQADVDSVALADVAIDCEQAGPLARFYSELLGFPVTWEGEGGAMISKEGKLAVIFQEIAEHRAPRWPDPAYPQQFHLDVEVADVEEAEPKVLALGATRLPGEGDNWRVYADPAGHPFCLVW</sequence>
<evidence type="ECO:0000313" key="2">
    <source>
        <dbReference type="EMBL" id="GIF83963.1"/>
    </source>
</evidence>
<dbReference type="InterPro" id="IPR037523">
    <property type="entry name" value="VOC_core"/>
</dbReference>